<dbReference type="EMBL" id="SRPY01000316">
    <property type="protein sequence ID" value="KAG5926008.1"/>
    <property type="molecule type" value="Genomic_DNA"/>
</dbReference>
<feature type="region of interest" description="Disordered" evidence="1">
    <location>
        <begin position="23"/>
        <end position="103"/>
    </location>
</feature>
<accession>A0A8K0J688</accession>
<dbReference type="AlphaFoldDB" id="A0A8K0J688"/>
<sequence>MVNDMLAAPHAFDNFKAKIKAVFKKKAESKPTKTAADKKADSTKPAEAAAPAAEPTAAPATAAATTTAATSGATETKTDAPAPGEAVKPEATTQTEAPDAKTEAVKAAAAVPVSLQLEIKYRSAKRDEGLDAYADVQSALLHGLAQRY</sequence>
<comment type="caution">
    <text evidence="2">The sequence shown here is derived from an EMBL/GenBank/DDBJ whole genome shotgun (WGS) entry which is preliminary data.</text>
</comment>
<keyword evidence="3" id="KW-1185">Reference proteome</keyword>
<proteinExistence type="predicted"/>
<feature type="compositionally biased region" description="Low complexity" evidence="1">
    <location>
        <begin position="45"/>
        <end position="75"/>
    </location>
</feature>
<protein>
    <submittedName>
        <fullName evidence="2">Uncharacterized protein</fullName>
    </submittedName>
</protein>
<reference evidence="2" key="1">
    <citation type="journal article" date="2020" name="bioRxiv">
        <title>Whole genome comparisons of ergot fungi reveals the divergence and evolution of species within the genus Claviceps are the result of varying mechanisms driving genome evolution and host range expansion.</title>
        <authorList>
            <person name="Wyka S.A."/>
            <person name="Mondo S.J."/>
            <person name="Liu M."/>
            <person name="Dettman J."/>
            <person name="Nalam V."/>
            <person name="Broders K.D."/>
        </authorList>
    </citation>
    <scope>NUCLEOTIDE SEQUENCE</scope>
    <source>
        <strain evidence="2">CCC 489</strain>
    </source>
</reference>
<organism evidence="2 3">
    <name type="scientific">Claviceps africana</name>
    <dbReference type="NCBI Taxonomy" id="83212"/>
    <lineage>
        <taxon>Eukaryota</taxon>
        <taxon>Fungi</taxon>
        <taxon>Dikarya</taxon>
        <taxon>Ascomycota</taxon>
        <taxon>Pezizomycotina</taxon>
        <taxon>Sordariomycetes</taxon>
        <taxon>Hypocreomycetidae</taxon>
        <taxon>Hypocreales</taxon>
        <taxon>Clavicipitaceae</taxon>
        <taxon>Claviceps</taxon>
    </lineage>
</organism>
<evidence type="ECO:0000313" key="2">
    <source>
        <dbReference type="EMBL" id="KAG5926008.1"/>
    </source>
</evidence>
<name>A0A8K0J688_9HYPO</name>
<evidence type="ECO:0000313" key="3">
    <source>
        <dbReference type="Proteomes" id="UP000811619"/>
    </source>
</evidence>
<gene>
    <name evidence="2" type="ORF">E4U42_003744</name>
</gene>
<feature type="compositionally biased region" description="Basic and acidic residues" evidence="1">
    <location>
        <begin position="25"/>
        <end position="44"/>
    </location>
</feature>
<dbReference type="Proteomes" id="UP000811619">
    <property type="component" value="Unassembled WGS sequence"/>
</dbReference>
<evidence type="ECO:0000256" key="1">
    <source>
        <dbReference type="SAM" id="MobiDB-lite"/>
    </source>
</evidence>